<organism evidence="7 8">
    <name type="scientific">Patiria miniata</name>
    <name type="common">Bat star</name>
    <name type="synonym">Asterina miniata</name>
    <dbReference type="NCBI Taxonomy" id="46514"/>
    <lineage>
        <taxon>Eukaryota</taxon>
        <taxon>Metazoa</taxon>
        <taxon>Echinodermata</taxon>
        <taxon>Eleutherozoa</taxon>
        <taxon>Asterozoa</taxon>
        <taxon>Asteroidea</taxon>
        <taxon>Valvatacea</taxon>
        <taxon>Valvatida</taxon>
        <taxon>Asterinidae</taxon>
        <taxon>Patiria</taxon>
    </lineage>
</organism>
<evidence type="ECO:0000256" key="1">
    <source>
        <dbReference type="ARBA" id="ARBA00022572"/>
    </source>
</evidence>
<dbReference type="EnsemblMetazoa" id="XM_038200216.1">
    <property type="protein sequence ID" value="XP_038056144.1"/>
    <property type="gene ID" value="LOC119728144"/>
</dbReference>
<dbReference type="OrthoDB" id="41905at2759"/>
<proteinExistence type="predicted"/>
<dbReference type="InterPro" id="IPR050759">
    <property type="entry name" value="Serine_protease_kringle"/>
</dbReference>
<dbReference type="GeneID" id="119728144"/>
<dbReference type="SUPFAM" id="SSF57440">
    <property type="entry name" value="Kringle-like"/>
    <property type="match status" value="4"/>
</dbReference>
<feature type="domain" description="Kringle" evidence="6">
    <location>
        <begin position="182"/>
        <end position="261"/>
    </location>
</feature>
<accession>A0A913ZX99</accession>
<feature type="domain" description="Kringle" evidence="6">
    <location>
        <begin position="397"/>
        <end position="479"/>
    </location>
</feature>
<reference evidence="7" key="1">
    <citation type="submission" date="2022-11" db="UniProtKB">
        <authorList>
            <consortium name="EnsemblMetazoa"/>
        </authorList>
    </citation>
    <scope>IDENTIFICATION</scope>
</reference>
<dbReference type="RefSeq" id="XP_038056144.1">
    <property type="nucleotide sequence ID" value="XM_038200216.1"/>
</dbReference>
<feature type="region of interest" description="Disordered" evidence="4">
    <location>
        <begin position="69"/>
        <end position="144"/>
    </location>
</feature>
<dbReference type="PRINTS" id="PR01217">
    <property type="entry name" value="PRICHEXTENSN"/>
</dbReference>
<sequence>MVPRRYFVAVVLSCLLSCNAGFGDLEIGGHDFELPPPVGIVCDELAEAIEEAKVVLYYTLHIDFDCPTAPPSPSTTAPPPPPTTQPPPPPTTQPPPPPTTQPPPPPTTQPPPTPTTQPPPPPTTQPPPPPTTQPPPPPTTTEIIDSSFSSLSSFQPDGPLSVASDNDGEFIGGGDECFTRPDAADYRGVVSQTCSGKTCRRWDSEGVDPFYSELFGDDANYCRNTAERSTDGGKRWTAWCYVDGPAGSWEYCDVGEFQDKCEPDHSPDDVGEYVCDGTNPECYEDRFGSDYLGHVSVTVNGRTCQMWNIDYPHKRKNKYKPSSDSLRFGDHNYCRNSGYQKDGQQISNRRQPWCYTTDPDVLWEYCDVGLPCDTCQGRDFDENEETLYEGSYPECYLRNDASDYRGFVNHTRSGLPCQRWLQQFPHPVAKGNVMLFGHHDNYCRIRRHAYRKGKKPFCFTTDPEVEWEYCEVGDRHEVCINEHLKPVAPYVGYRPECYMEKDGQDYRGFISTTVSGITCEFWRDRPNNKKYYKAFKEEENYCRTLGIEAGPGRGKPWCFVVGHPTQDWDYCDVGPRYRHCVEEYV</sequence>
<feature type="domain" description="Kringle" evidence="6">
    <location>
        <begin position="281"/>
        <end position="375"/>
    </location>
</feature>
<feature type="signal peptide" evidence="5">
    <location>
        <begin position="1"/>
        <end position="20"/>
    </location>
</feature>
<dbReference type="InterPro" id="IPR038178">
    <property type="entry name" value="Kringle_sf"/>
</dbReference>
<dbReference type="CDD" id="cd00108">
    <property type="entry name" value="KR"/>
    <property type="match status" value="1"/>
</dbReference>
<evidence type="ECO:0000313" key="8">
    <source>
        <dbReference type="Proteomes" id="UP000887568"/>
    </source>
</evidence>
<keyword evidence="2 3" id="KW-1015">Disulfide bond</keyword>
<evidence type="ECO:0000256" key="4">
    <source>
        <dbReference type="SAM" id="MobiDB-lite"/>
    </source>
</evidence>
<feature type="disulfide bond" evidence="3">
    <location>
        <begin position="519"/>
        <end position="558"/>
    </location>
</feature>
<keyword evidence="1 3" id="KW-0420">Kringle</keyword>
<evidence type="ECO:0000256" key="3">
    <source>
        <dbReference type="PROSITE-ProRule" id="PRU00121"/>
    </source>
</evidence>
<feature type="chain" id="PRO_5037069356" description="Kringle domain-containing protein" evidence="5">
    <location>
        <begin position="21"/>
        <end position="585"/>
    </location>
</feature>
<dbReference type="SMART" id="SM00130">
    <property type="entry name" value="KR"/>
    <property type="match status" value="4"/>
</dbReference>
<dbReference type="Proteomes" id="UP000887568">
    <property type="component" value="Unplaced"/>
</dbReference>
<dbReference type="Pfam" id="PF00051">
    <property type="entry name" value="Kringle"/>
    <property type="match status" value="4"/>
</dbReference>
<dbReference type="PANTHER" id="PTHR24261">
    <property type="entry name" value="PLASMINOGEN-RELATED"/>
    <property type="match status" value="1"/>
</dbReference>
<dbReference type="AlphaFoldDB" id="A0A913ZX99"/>
<keyword evidence="5" id="KW-0732">Signal</keyword>
<evidence type="ECO:0000256" key="2">
    <source>
        <dbReference type="ARBA" id="ARBA00023157"/>
    </source>
</evidence>
<evidence type="ECO:0000256" key="5">
    <source>
        <dbReference type="SAM" id="SignalP"/>
    </source>
</evidence>
<feature type="domain" description="Kringle" evidence="6">
    <location>
        <begin position="502"/>
        <end position="580"/>
    </location>
</feature>
<dbReference type="InterPro" id="IPR000001">
    <property type="entry name" value="Kringle"/>
</dbReference>
<comment type="caution">
    <text evidence="3">Lacks conserved residue(s) required for the propagation of feature annotation.</text>
</comment>
<protein>
    <recommendedName>
        <fullName evidence="6">Kringle domain-containing protein</fullName>
    </recommendedName>
</protein>
<dbReference type="OMA" id="RTIEYYP"/>
<keyword evidence="8" id="KW-1185">Reference proteome</keyword>
<dbReference type="PANTHER" id="PTHR24261:SF7">
    <property type="entry name" value="KRINGLE DOMAIN-CONTAINING PROTEIN"/>
    <property type="match status" value="1"/>
</dbReference>
<name>A0A913ZX99_PATMI</name>
<evidence type="ECO:0000259" key="6">
    <source>
        <dbReference type="PROSITE" id="PS50070"/>
    </source>
</evidence>
<feature type="compositionally biased region" description="Pro residues" evidence="4">
    <location>
        <begin position="69"/>
        <end position="139"/>
    </location>
</feature>
<dbReference type="PROSITE" id="PS50070">
    <property type="entry name" value="KRINGLE_2"/>
    <property type="match status" value="4"/>
</dbReference>
<dbReference type="Gene3D" id="2.40.20.10">
    <property type="entry name" value="Plasminogen Kringle 4"/>
    <property type="match status" value="4"/>
</dbReference>
<evidence type="ECO:0000313" key="7">
    <source>
        <dbReference type="EnsemblMetazoa" id="XP_038056144.1"/>
    </source>
</evidence>
<dbReference type="InterPro" id="IPR013806">
    <property type="entry name" value="Kringle-like"/>
</dbReference>